<proteinExistence type="predicted"/>
<name>A0AA39D7L8_VITRO</name>
<evidence type="ECO:0000313" key="2">
    <source>
        <dbReference type="EMBL" id="KAJ9674021.1"/>
    </source>
</evidence>
<gene>
    <name evidence="2" type="ORF">PVL29_023525</name>
</gene>
<evidence type="ECO:0000313" key="3">
    <source>
        <dbReference type="Proteomes" id="UP001168098"/>
    </source>
</evidence>
<sequence>MILKLKITALFFLKGRGQFSGWNSLAERLRGLSVAPPGGLKVTSGPEVSLKLKGGSKVLWREKEVEVKSFVAAVKSTPGKVGESVWLEVGEREVQGRLDQMRQCLVGWWGINSAPLPELEYIRSRGLLLFEFELLYEAERVLARGKRSIKENFIILDTWNPKVGCLCKNSNANEAWVRVVGLPFHLWRLEVFKRIEDGYGGFVAVDEDTRSLSEL</sequence>
<accession>A0AA39D7L8</accession>
<evidence type="ECO:0000259" key="1">
    <source>
        <dbReference type="Pfam" id="PF14111"/>
    </source>
</evidence>
<keyword evidence="3" id="KW-1185">Reference proteome</keyword>
<reference evidence="2 3" key="1">
    <citation type="journal article" date="2023" name="BMC Biotechnol.">
        <title>Vitis rotundifolia cv Carlos genome sequencing.</title>
        <authorList>
            <person name="Huff M."/>
            <person name="Hulse-Kemp A."/>
            <person name="Scheffler B."/>
            <person name="Youngblood R."/>
            <person name="Simpson S."/>
            <person name="Babiker E."/>
            <person name="Staton M."/>
        </authorList>
    </citation>
    <scope>NUCLEOTIDE SEQUENCE [LARGE SCALE GENOMIC DNA]</scope>
    <source>
        <tissue evidence="2">Leaf</tissue>
    </source>
</reference>
<organism evidence="2 3">
    <name type="scientific">Vitis rotundifolia</name>
    <name type="common">Muscadine grape</name>
    <dbReference type="NCBI Taxonomy" id="103349"/>
    <lineage>
        <taxon>Eukaryota</taxon>
        <taxon>Viridiplantae</taxon>
        <taxon>Streptophyta</taxon>
        <taxon>Embryophyta</taxon>
        <taxon>Tracheophyta</taxon>
        <taxon>Spermatophyta</taxon>
        <taxon>Magnoliopsida</taxon>
        <taxon>eudicotyledons</taxon>
        <taxon>Gunneridae</taxon>
        <taxon>Pentapetalae</taxon>
        <taxon>rosids</taxon>
        <taxon>Vitales</taxon>
        <taxon>Vitaceae</taxon>
        <taxon>Viteae</taxon>
        <taxon>Vitis</taxon>
    </lineage>
</organism>
<dbReference type="Proteomes" id="UP001168098">
    <property type="component" value="Unassembled WGS sequence"/>
</dbReference>
<dbReference type="AlphaFoldDB" id="A0AA39D7L8"/>
<comment type="caution">
    <text evidence="2">The sequence shown here is derived from an EMBL/GenBank/DDBJ whole genome shotgun (WGS) entry which is preliminary data.</text>
</comment>
<dbReference type="EMBL" id="JARBHA010000018">
    <property type="protein sequence ID" value="KAJ9674021.1"/>
    <property type="molecule type" value="Genomic_DNA"/>
</dbReference>
<feature type="domain" description="DUF4283" evidence="1">
    <location>
        <begin position="98"/>
        <end position="165"/>
    </location>
</feature>
<protein>
    <recommendedName>
        <fullName evidence="1">DUF4283 domain-containing protein</fullName>
    </recommendedName>
</protein>
<dbReference type="Pfam" id="PF14111">
    <property type="entry name" value="DUF4283"/>
    <property type="match status" value="1"/>
</dbReference>
<dbReference type="PANTHER" id="PTHR34427">
    <property type="entry name" value="DUF4283 DOMAIN PROTEIN"/>
    <property type="match status" value="1"/>
</dbReference>
<dbReference type="PANTHER" id="PTHR34427:SF5">
    <property type="entry name" value="DUF4283 DOMAIN-CONTAINING PROTEIN"/>
    <property type="match status" value="1"/>
</dbReference>
<dbReference type="InterPro" id="IPR025558">
    <property type="entry name" value="DUF4283"/>
</dbReference>